<sequence>MYIGDFIKQYCESNGVSIEDFANKSGLTTTEIEALEKNVQDDGTVVPVAMRQIKGIALAMDVPMPMVMAQIPSDQELVVHVVAESDQPHAK</sequence>
<dbReference type="AlphaFoldDB" id="A0AA47AI98"/>
<dbReference type="Gene3D" id="1.10.260.40">
    <property type="entry name" value="lambda repressor-like DNA-binding domains"/>
    <property type="match status" value="1"/>
</dbReference>
<dbReference type="InterPro" id="IPR001387">
    <property type="entry name" value="Cro/C1-type_HTH"/>
</dbReference>
<dbReference type="Proteomes" id="UP001164244">
    <property type="component" value="Chromosome"/>
</dbReference>
<name>A0AA47AI98_9FIRM</name>
<reference evidence="1" key="1">
    <citation type="submission" date="2022-11" db="EMBL/GenBank/DDBJ databases">
        <title>Complete genome sequence of Veillonella rogosae KCOM 3468 isolated from human Subgingival dental plaque of Chronic peridontitis Lesion.</title>
        <authorList>
            <person name="Park S.-N."/>
            <person name="Lim Y.K."/>
            <person name="Kook J.-K."/>
        </authorList>
    </citation>
    <scope>NUCLEOTIDE SEQUENCE</scope>
    <source>
        <strain evidence="1">KCOM 3468</strain>
    </source>
</reference>
<dbReference type="SUPFAM" id="SSF47413">
    <property type="entry name" value="lambda repressor-like DNA-binding domains"/>
    <property type="match status" value="1"/>
</dbReference>
<dbReference type="GO" id="GO:0003677">
    <property type="term" value="F:DNA binding"/>
    <property type="evidence" value="ECO:0007669"/>
    <property type="project" value="InterPro"/>
</dbReference>
<evidence type="ECO:0000313" key="2">
    <source>
        <dbReference type="Proteomes" id="UP001164244"/>
    </source>
</evidence>
<dbReference type="InterPro" id="IPR010982">
    <property type="entry name" value="Lambda_DNA-bd_dom_sf"/>
</dbReference>
<evidence type="ECO:0000313" key="1">
    <source>
        <dbReference type="EMBL" id="UZG51481.1"/>
    </source>
</evidence>
<proteinExistence type="predicted"/>
<gene>
    <name evidence="1" type="ORF">OKW85_02460</name>
</gene>
<protein>
    <submittedName>
        <fullName evidence="1">Helix-turn-helix transcriptional regulator</fullName>
    </submittedName>
</protein>
<accession>A0AA47AI98</accession>
<dbReference type="RefSeq" id="WP_265138603.1">
    <property type="nucleotide sequence ID" value="NZ_CP110418.1"/>
</dbReference>
<organism evidence="1 2">
    <name type="scientific">Veillonella rogosae</name>
    <dbReference type="NCBI Taxonomy" id="423477"/>
    <lineage>
        <taxon>Bacteria</taxon>
        <taxon>Bacillati</taxon>
        <taxon>Bacillota</taxon>
        <taxon>Negativicutes</taxon>
        <taxon>Veillonellales</taxon>
        <taxon>Veillonellaceae</taxon>
        <taxon>Veillonella</taxon>
    </lineage>
</organism>
<dbReference type="EMBL" id="CP110418">
    <property type="protein sequence ID" value="UZG51481.1"/>
    <property type="molecule type" value="Genomic_DNA"/>
</dbReference>
<dbReference type="KEGG" id="vrg:OKW85_02460"/>
<dbReference type="CDD" id="cd00093">
    <property type="entry name" value="HTH_XRE"/>
    <property type="match status" value="1"/>
</dbReference>